<sequence length="73" mass="8633">MTIFTDIESAIEEARFRHGVTRKSFIVLQCEHARLRVIQDRRVRGKKHSVMFSTKYDKCHSVLRGWDDGNKKL</sequence>
<accession>A0ABX0GK02</accession>
<comment type="caution">
    <text evidence="1">The sequence shown here is derived from an EMBL/GenBank/DDBJ whole genome shotgun (WGS) entry which is preliminary data.</text>
</comment>
<reference evidence="1 2" key="1">
    <citation type="submission" date="2018-02" db="EMBL/GenBank/DDBJ databases">
        <authorList>
            <person name="Machado R.A."/>
        </authorList>
    </citation>
    <scope>NUCLEOTIDE SEQUENCE [LARGE SCALE GENOMIC DNA]</scope>
    <source>
        <strain evidence="1 2">T327</strain>
    </source>
</reference>
<dbReference type="Proteomes" id="UP000697802">
    <property type="component" value="Unassembled WGS sequence"/>
</dbReference>
<evidence type="ECO:0000313" key="2">
    <source>
        <dbReference type="Proteomes" id="UP000697802"/>
    </source>
</evidence>
<protein>
    <submittedName>
        <fullName evidence="1">Uncharacterized protein</fullName>
    </submittedName>
</protein>
<proteinExistence type="predicted"/>
<organism evidence="1 2">
    <name type="scientific">Photorhabdus tasmaniensis</name>
    <dbReference type="NCBI Taxonomy" id="1004159"/>
    <lineage>
        <taxon>Bacteria</taxon>
        <taxon>Pseudomonadati</taxon>
        <taxon>Pseudomonadota</taxon>
        <taxon>Gammaproteobacteria</taxon>
        <taxon>Enterobacterales</taxon>
        <taxon>Morganellaceae</taxon>
        <taxon>Photorhabdus</taxon>
    </lineage>
</organism>
<evidence type="ECO:0000313" key="1">
    <source>
        <dbReference type="EMBL" id="NHB89584.1"/>
    </source>
</evidence>
<gene>
    <name evidence="1" type="ORF">C5471_18540</name>
</gene>
<dbReference type="EMBL" id="PUJU01000049">
    <property type="protein sequence ID" value="NHB89584.1"/>
    <property type="molecule type" value="Genomic_DNA"/>
</dbReference>
<keyword evidence="2" id="KW-1185">Reference proteome</keyword>
<name>A0ABX0GK02_9GAMM</name>